<dbReference type="SUPFAM" id="SSF53300">
    <property type="entry name" value="vWA-like"/>
    <property type="match status" value="1"/>
</dbReference>
<dbReference type="PANTHER" id="PTHR10223">
    <property type="entry name" value="26S PROTEASOME NON-ATPASE REGULATORY SUBUNIT 4"/>
    <property type="match status" value="1"/>
</dbReference>
<keyword evidence="2" id="KW-0647">Proteasome</keyword>
<feature type="region of interest" description="Disordered" evidence="4">
    <location>
        <begin position="240"/>
        <end position="307"/>
    </location>
</feature>
<name>A0AA88GLQ2_NAELO</name>
<dbReference type="AlphaFoldDB" id="A0AA88GLQ2"/>
<evidence type="ECO:0000313" key="6">
    <source>
        <dbReference type="EMBL" id="KAG2383341.1"/>
    </source>
</evidence>
<accession>A0AA88GLQ2</accession>
<dbReference type="Proteomes" id="UP000816034">
    <property type="component" value="Unassembled WGS sequence"/>
</dbReference>
<dbReference type="RefSeq" id="XP_044549020.1">
    <property type="nucleotide sequence ID" value="XM_044694343.1"/>
</dbReference>
<dbReference type="SMART" id="SM00327">
    <property type="entry name" value="VWA"/>
    <property type="match status" value="1"/>
</dbReference>
<comment type="similarity">
    <text evidence="1">Belongs to the proteasome subunit S5A family.</text>
</comment>
<evidence type="ECO:0000313" key="7">
    <source>
        <dbReference type="Proteomes" id="UP000816034"/>
    </source>
</evidence>
<feature type="coiled-coil region" evidence="3">
    <location>
        <begin position="324"/>
        <end position="351"/>
    </location>
</feature>
<dbReference type="PANTHER" id="PTHR10223:SF0">
    <property type="entry name" value="26S PROTEASOME NON-ATPASE REGULATORY SUBUNIT 4"/>
    <property type="match status" value="1"/>
</dbReference>
<keyword evidence="7" id="KW-1185">Reference proteome</keyword>
<dbReference type="InterPro" id="IPR036465">
    <property type="entry name" value="vWFA_dom_sf"/>
</dbReference>
<evidence type="ECO:0000256" key="1">
    <source>
        <dbReference type="ARBA" id="ARBA00005574"/>
    </source>
</evidence>
<dbReference type="GeneID" id="68097133"/>
<dbReference type="PROSITE" id="PS50330">
    <property type="entry name" value="UIM"/>
    <property type="match status" value="3"/>
</dbReference>
<dbReference type="InterPro" id="IPR003903">
    <property type="entry name" value="UIM_dom"/>
</dbReference>
<keyword evidence="3" id="KW-0175">Coiled coil</keyword>
<dbReference type="InterPro" id="IPR027040">
    <property type="entry name" value="PSMD4"/>
</dbReference>
<evidence type="ECO:0000256" key="2">
    <source>
        <dbReference type="ARBA" id="ARBA00022942"/>
    </source>
</evidence>
<feature type="domain" description="VWFA" evidence="5">
    <location>
        <begin position="4"/>
        <end position="189"/>
    </location>
</feature>
<evidence type="ECO:0000256" key="4">
    <source>
        <dbReference type="SAM" id="MobiDB-lite"/>
    </source>
</evidence>
<dbReference type="GO" id="GO:0005829">
    <property type="term" value="C:cytosol"/>
    <property type="evidence" value="ECO:0007669"/>
    <property type="project" value="TreeGrafter"/>
</dbReference>
<dbReference type="InterPro" id="IPR002035">
    <property type="entry name" value="VWF_A"/>
</dbReference>
<dbReference type="PROSITE" id="PS50234">
    <property type="entry name" value="VWFA"/>
    <property type="match status" value="1"/>
</dbReference>
<organism evidence="6 7">
    <name type="scientific">Naegleria lovaniensis</name>
    <name type="common">Amoeba</name>
    <dbReference type="NCBI Taxonomy" id="51637"/>
    <lineage>
        <taxon>Eukaryota</taxon>
        <taxon>Discoba</taxon>
        <taxon>Heterolobosea</taxon>
        <taxon>Tetramitia</taxon>
        <taxon>Eutetramitia</taxon>
        <taxon>Vahlkampfiidae</taxon>
        <taxon>Naegleria</taxon>
    </lineage>
</organism>
<dbReference type="FunFam" id="3.40.50.410:FF:000005">
    <property type="entry name" value="26S proteasome non-ATPase regulatory subunit 4"/>
    <property type="match status" value="1"/>
</dbReference>
<dbReference type="GO" id="GO:0043161">
    <property type="term" value="P:proteasome-mediated ubiquitin-dependent protein catabolic process"/>
    <property type="evidence" value="ECO:0007669"/>
    <property type="project" value="TreeGrafter"/>
</dbReference>
<dbReference type="GO" id="GO:0008540">
    <property type="term" value="C:proteasome regulatory particle, base subcomplex"/>
    <property type="evidence" value="ECO:0007669"/>
    <property type="project" value="TreeGrafter"/>
</dbReference>
<gene>
    <name evidence="6" type="ORF">C9374_004678</name>
</gene>
<evidence type="ECO:0000256" key="3">
    <source>
        <dbReference type="SAM" id="Coils"/>
    </source>
</evidence>
<feature type="compositionally biased region" description="Basic and acidic residues" evidence="4">
    <location>
        <begin position="240"/>
        <end position="249"/>
    </location>
</feature>
<protein>
    <recommendedName>
        <fullName evidence="5">VWFA domain-containing protein</fullName>
    </recommendedName>
</protein>
<dbReference type="Gene3D" id="1.10.287.3990">
    <property type="match status" value="1"/>
</dbReference>
<dbReference type="Gene3D" id="3.40.50.410">
    <property type="entry name" value="von Willebrand factor, type A domain"/>
    <property type="match status" value="1"/>
</dbReference>
<dbReference type="EMBL" id="PYSW02000021">
    <property type="protein sequence ID" value="KAG2383341.1"/>
    <property type="molecule type" value="Genomic_DNA"/>
</dbReference>
<feature type="compositionally biased region" description="Acidic residues" evidence="4">
    <location>
        <begin position="291"/>
        <end position="303"/>
    </location>
</feature>
<evidence type="ECO:0000259" key="5">
    <source>
        <dbReference type="PROSITE" id="PS50234"/>
    </source>
</evidence>
<comment type="caution">
    <text evidence="6">The sequence shown here is derived from an EMBL/GenBank/DDBJ whole genome shotgun (WGS) entry which is preliminary data.</text>
</comment>
<reference evidence="6 7" key="1">
    <citation type="journal article" date="2018" name="BMC Genomics">
        <title>The genome of Naegleria lovaniensis, the basis for a comparative approach to unravel pathogenicity factors of the human pathogenic amoeba N. fowleri.</title>
        <authorList>
            <person name="Liechti N."/>
            <person name="Schurch N."/>
            <person name="Bruggmann R."/>
            <person name="Wittwer M."/>
        </authorList>
    </citation>
    <scope>NUCLEOTIDE SEQUENCE [LARGE SCALE GENOMIC DNA]</scope>
    <source>
        <strain evidence="6 7">ATCC 30569</strain>
    </source>
</reference>
<dbReference type="SMART" id="SM00726">
    <property type="entry name" value="UIM"/>
    <property type="match status" value="3"/>
</dbReference>
<feature type="region of interest" description="Disordered" evidence="4">
    <location>
        <begin position="365"/>
        <end position="385"/>
    </location>
</feature>
<feature type="compositionally biased region" description="Low complexity" evidence="4">
    <location>
        <begin position="250"/>
        <end position="290"/>
    </location>
</feature>
<dbReference type="GO" id="GO:0031593">
    <property type="term" value="F:polyubiquitin modification-dependent protein binding"/>
    <property type="evidence" value="ECO:0007669"/>
    <property type="project" value="TreeGrafter"/>
</dbReference>
<dbReference type="Pfam" id="PF13519">
    <property type="entry name" value="VWA_2"/>
    <property type="match status" value="1"/>
</dbReference>
<sequence length="385" mass="41272">MKEQCMICIDNSEWMRNGDYAPSRLGAQVEAANLICGSKTQSNPETTIGVLTMAESNPSVKVAPTTDLGKLLSSLSSVEIGGNLQFSKALQIAYLVLKNRAPDQGTPNRRLVIFVGSPIEENKDDLVKLGLRMKKNNVACDVVNFGEVQENTAKLEAFINAVNRDDNSRMETIPPGPHILSDMLFSSPIVGMGGAGVSAATTGGATAGEAGAGGGEFDFGVDPNLDPELAMAIRLSLEEEKRRQEREKQATGASSSATTTQQPTESSSSSTTATTSSTAAAVPTTATSQQQEDEDVDMEDDDALEKALLLSKQEAGMVDEDEELDEEAALQQALKMSMEEAQNKKKDENIEDIVEDQEFMQDLVGGLGKNVNSDEVLKKKDEEKK</sequence>
<dbReference type="GO" id="GO:0005634">
    <property type="term" value="C:nucleus"/>
    <property type="evidence" value="ECO:0007669"/>
    <property type="project" value="TreeGrafter"/>
</dbReference>
<feature type="compositionally biased region" description="Basic and acidic residues" evidence="4">
    <location>
        <begin position="375"/>
        <end position="385"/>
    </location>
</feature>
<proteinExistence type="inferred from homology"/>